<keyword evidence="3" id="KW-1003">Cell membrane</keyword>
<feature type="transmembrane region" description="Helical" evidence="9">
    <location>
        <begin position="12"/>
        <end position="32"/>
    </location>
</feature>
<comment type="caution">
    <text evidence="10">The sequence shown here is derived from an EMBL/GenBank/DDBJ whole genome shotgun (WGS) entry which is preliminary data.</text>
</comment>
<accession>A0A0E9N4X4</accession>
<reference evidence="10 11" key="1">
    <citation type="submission" date="2015-04" db="EMBL/GenBank/DDBJ databases">
        <title>Whole genome shotgun sequence of Flavihumibacter petaseus NBRC 106054.</title>
        <authorList>
            <person name="Miyazawa S."/>
            <person name="Hosoyama A."/>
            <person name="Hashimoto M."/>
            <person name="Noguchi M."/>
            <person name="Tsuchikane K."/>
            <person name="Ohji S."/>
            <person name="Yamazoe A."/>
            <person name="Ichikawa N."/>
            <person name="Kimura A."/>
            <person name="Fujita N."/>
        </authorList>
    </citation>
    <scope>NUCLEOTIDE SEQUENCE [LARGE SCALE GENOMIC DNA]</scope>
    <source>
        <strain evidence="10 11">NBRC 106054</strain>
    </source>
</reference>
<sequence length="295" mass="33659">MLLNKRISISYFLRLIWVDVAIISAYAILSSFMDQRAFFKQIVIPLSFPGIVGTLVSLLLAFRTSQSYERWWEARIVWGAIVNDSRTLIRQLLQFLPDTPAARKEVQDFAERQSIWCFALGESLRQSGSSVRVQQYLSHHQVESINVPNALLLAHSTQIAHVSEQFGINPNKQVQLDATLARLTEAMGQCERIKNTIFPKSYSLLIHFLIYVFLTILPFGIENVSLEVEVILSILLPTLFITIERTAILMQDPFENRPTDTPVTKLAQTIENNLREMTGLPPVEQIPYEGAYYVM</sequence>
<comment type="subcellular location">
    <subcellularLocation>
        <location evidence="1">Cell membrane</location>
        <topology evidence="1">Multi-pass membrane protein</topology>
    </subcellularLocation>
</comment>
<evidence type="ECO:0000256" key="6">
    <source>
        <dbReference type="ARBA" id="ARBA00023065"/>
    </source>
</evidence>
<dbReference type="PANTHER" id="PTHR33281">
    <property type="entry name" value="UPF0187 PROTEIN YNEE"/>
    <property type="match status" value="1"/>
</dbReference>
<keyword evidence="7 9" id="KW-0472">Membrane</keyword>
<feature type="transmembrane region" description="Helical" evidence="9">
    <location>
        <begin position="202"/>
        <end position="220"/>
    </location>
</feature>
<dbReference type="Proteomes" id="UP000033121">
    <property type="component" value="Unassembled WGS sequence"/>
</dbReference>
<dbReference type="STRING" id="1220578.FPE01S_04_01010"/>
<protein>
    <submittedName>
        <fullName evidence="10">Uncharacterized protein</fullName>
    </submittedName>
</protein>
<name>A0A0E9N4X4_9BACT</name>
<keyword evidence="11" id="KW-1185">Reference proteome</keyword>
<evidence type="ECO:0000256" key="1">
    <source>
        <dbReference type="ARBA" id="ARBA00004651"/>
    </source>
</evidence>
<dbReference type="GO" id="GO:0005254">
    <property type="term" value="F:chloride channel activity"/>
    <property type="evidence" value="ECO:0007669"/>
    <property type="project" value="InterPro"/>
</dbReference>
<keyword evidence="2" id="KW-0813">Transport</keyword>
<feature type="transmembrane region" description="Helical" evidence="9">
    <location>
        <begin position="38"/>
        <end position="62"/>
    </location>
</feature>
<evidence type="ECO:0000256" key="2">
    <source>
        <dbReference type="ARBA" id="ARBA00022448"/>
    </source>
</evidence>
<evidence type="ECO:0000256" key="9">
    <source>
        <dbReference type="SAM" id="Phobius"/>
    </source>
</evidence>
<dbReference type="InterPro" id="IPR044669">
    <property type="entry name" value="YneE/VCCN1/2-like"/>
</dbReference>
<evidence type="ECO:0000256" key="8">
    <source>
        <dbReference type="ARBA" id="ARBA00034708"/>
    </source>
</evidence>
<dbReference type="GO" id="GO:0005886">
    <property type="term" value="C:plasma membrane"/>
    <property type="evidence" value="ECO:0007669"/>
    <property type="project" value="UniProtKB-SubCell"/>
</dbReference>
<dbReference type="AlphaFoldDB" id="A0A0E9N4X4"/>
<evidence type="ECO:0000256" key="4">
    <source>
        <dbReference type="ARBA" id="ARBA00022692"/>
    </source>
</evidence>
<evidence type="ECO:0000313" key="10">
    <source>
        <dbReference type="EMBL" id="GAO44858.1"/>
    </source>
</evidence>
<feature type="transmembrane region" description="Helical" evidence="9">
    <location>
        <begin position="226"/>
        <end position="243"/>
    </location>
</feature>
<dbReference type="Pfam" id="PF25539">
    <property type="entry name" value="Bestrophin_2"/>
    <property type="match status" value="1"/>
</dbReference>
<evidence type="ECO:0000313" key="11">
    <source>
        <dbReference type="Proteomes" id="UP000033121"/>
    </source>
</evidence>
<gene>
    <name evidence="10" type="ORF">FPE01S_04_01010</name>
</gene>
<dbReference type="EMBL" id="BBWV01000004">
    <property type="protein sequence ID" value="GAO44858.1"/>
    <property type="molecule type" value="Genomic_DNA"/>
</dbReference>
<comment type="similarity">
    <text evidence="8">Belongs to the anion channel-forming bestrophin (TC 1.A.46) family.</text>
</comment>
<keyword evidence="6" id="KW-0406">Ion transport</keyword>
<keyword evidence="4 9" id="KW-0812">Transmembrane</keyword>
<evidence type="ECO:0000256" key="5">
    <source>
        <dbReference type="ARBA" id="ARBA00022989"/>
    </source>
</evidence>
<keyword evidence="5 9" id="KW-1133">Transmembrane helix</keyword>
<dbReference type="PANTHER" id="PTHR33281:SF19">
    <property type="entry name" value="VOLTAGE-DEPENDENT ANION CHANNEL-FORMING PROTEIN YNEE"/>
    <property type="match status" value="1"/>
</dbReference>
<evidence type="ECO:0000256" key="3">
    <source>
        <dbReference type="ARBA" id="ARBA00022475"/>
    </source>
</evidence>
<dbReference type="OrthoDB" id="445589at2"/>
<dbReference type="RefSeq" id="WP_046370856.1">
    <property type="nucleotide sequence ID" value="NZ_BBWV01000004.1"/>
</dbReference>
<evidence type="ECO:0000256" key="7">
    <source>
        <dbReference type="ARBA" id="ARBA00023136"/>
    </source>
</evidence>
<organism evidence="10 11">
    <name type="scientific">Flavihumibacter petaseus NBRC 106054</name>
    <dbReference type="NCBI Taxonomy" id="1220578"/>
    <lineage>
        <taxon>Bacteria</taxon>
        <taxon>Pseudomonadati</taxon>
        <taxon>Bacteroidota</taxon>
        <taxon>Chitinophagia</taxon>
        <taxon>Chitinophagales</taxon>
        <taxon>Chitinophagaceae</taxon>
        <taxon>Flavihumibacter</taxon>
    </lineage>
</organism>
<proteinExistence type="inferred from homology"/>